<name>A0ABU9DPS2_9BACL</name>
<evidence type="ECO:0000256" key="2">
    <source>
        <dbReference type="ARBA" id="ARBA00006479"/>
    </source>
</evidence>
<dbReference type="InterPro" id="IPR043129">
    <property type="entry name" value="ATPase_NBD"/>
</dbReference>
<sequence length="351" mass="38345">MKIGVNRPGVFMGINMLDMKESNSQTVLWSLCSYKTSTIKQLALTTGLSFVTVGNILNGFVESGEVTLGKMYSATGGRPSQAYSFNAEFAHVLGLSARVRKGKNIISACIGNLYGERVWDAEESFDTIQLSSFDQMIDEALRNYSTISLVAFSLPGVERNGVILENDFAALKGTSFTEYFQKKYELPVIVENDVNAAAFGFSQHTEKVSSIVGIYFPRTFGPGAGVVIDGNIHKGVAGYAGEINLLPIGVDWIKINYDDPKELGAAISKLISIFCGTINPDYVVLYGDFFSKALKEAIEQAIPSERLRTIFPIVNYESDLDADILHGLIAQALAAYQSGLRGNYRQDNENS</sequence>
<dbReference type="EMBL" id="JBBPCC010000013">
    <property type="protein sequence ID" value="MEK8130068.1"/>
    <property type="molecule type" value="Genomic_DNA"/>
</dbReference>
<organism evidence="4 5">
    <name type="scientific">Paenibacillus filicis</name>
    <dbReference type="NCBI Taxonomy" id="669464"/>
    <lineage>
        <taxon>Bacteria</taxon>
        <taxon>Bacillati</taxon>
        <taxon>Bacillota</taxon>
        <taxon>Bacilli</taxon>
        <taxon>Bacillales</taxon>
        <taxon>Paenibacillaceae</taxon>
        <taxon>Paenibacillus</taxon>
    </lineage>
</organism>
<proteinExistence type="inferred from homology"/>
<dbReference type="PANTHER" id="PTHR18964">
    <property type="entry name" value="ROK (REPRESSOR, ORF, KINASE) FAMILY"/>
    <property type="match status" value="1"/>
</dbReference>
<accession>A0ABU9DPS2</accession>
<evidence type="ECO:0000256" key="3">
    <source>
        <dbReference type="ARBA" id="ARBA00022629"/>
    </source>
</evidence>
<evidence type="ECO:0000313" key="4">
    <source>
        <dbReference type="EMBL" id="MEK8130068.1"/>
    </source>
</evidence>
<dbReference type="InterPro" id="IPR000600">
    <property type="entry name" value="ROK"/>
</dbReference>
<comment type="caution">
    <text evidence="4">The sequence shown here is derived from an EMBL/GenBank/DDBJ whole genome shotgun (WGS) entry which is preliminary data.</text>
</comment>
<dbReference type="SUPFAM" id="SSF46785">
    <property type="entry name" value="Winged helix' DNA-binding domain"/>
    <property type="match status" value="1"/>
</dbReference>
<dbReference type="CDD" id="cd23763">
    <property type="entry name" value="ASKHA_ATPase_ROK"/>
    <property type="match status" value="1"/>
</dbReference>
<dbReference type="Gene3D" id="3.30.420.40">
    <property type="match status" value="2"/>
</dbReference>
<protein>
    <submittedName>
        <fullName evidence="4">ROK family protein</fullName>
    </submittedName>
</protein>
<keyword evidence="3" id="KW-0859">Xylose metabolism</keyword>
<dbReference type="InterPro" id="IPR036390">
    <property type="entry name" value="WH_DNA-bd_sf"/>
</dbReference>
<dbReference type="InterPro" id="IPR036388">
    <property type="entry name" value="WH-like_DNA-bd_sf"/>
</dbReference>
<dbReference type="Pfam" id="PF00480">
    <property type="entry name" value="ROK"/>
    <property type="match status" value="1"/>
</dbReference>
<keyword evidence="5" id="KW-1185">Reference proteome</keyword>
<reference evidence="4 5" key="1">
    <citation type="submission" date="2024-04" db="EMBL/GenBank/DDBJ databases">
        <title>draft genome sequnece of Paenibacillus filicis.</title>
        <authorList>
            <person name="Kim D.-U."/>
        </authorList>
    </citation>
    <scope>NUCLEOTIDE SEQUENCE [LARGE SCALE GENOMIC DNA]</scope>
    <source>
        <strain evidence="4 5">KACC14197</strain>
    </source>
</reference>
<dbReference type="SUPFAM" id="SSF53067">
    <property type="entry name" value="Actin-like ATPase domain"/>
    <property type="match status" value="1"/>
</dbReference>
<dbReference type="PANTHER" id="PTHR18964:SF149">
    <property type="entry name" value="BIFUNCTIONAL UDP-N-ACETYLGLUCOSAMINE 2-EPIMERASE_N-ACETYLMANNOSAMINE KINASE"/>
    <property type="match status" value="1"/>
</dbReference>
<comment type="function">
    <text evidence="1">Transcriptional repressor of xylose-utilizing enzymes.</text>
</comment>
<evidence type="ECO:0000256" key="1">
    <source>
        <dbReference type="ARBA" id="ARBA00002486"/>
    </source>
</evidence>
<gene>
    <name evidence="4" type="ORF">WMW72_19370</name>
</gene>
<evidence type="ECO:0000313" key="5">
    <source>
        <dbReference type="Proteomes" id="UP001469365"/>
    </source>
</evidence>
<comment type="similarity">
    <text evidence="2">Belongs to the ROK (NagC/XylR) family.</text>
</comment>
<dbReference type="Gene3D" id="1.10.10.10">
    <property type="entry name" value="Winged helix-like DNA-binding domain superfamily/Winged helix DNA-binding domain"/>
    <property type="match status" value="1"/>
</dbReference>
<keyword evidence="3" id="KW-0119">Carbohydrate metabolism</keyword>
<dbReference type="Proteomes" id="UP001469365">
    <property type="component" value="Unassembled WGS sequence"/>
</dbReference>
<dbReference type="RefSeq" id="WP_341417199.1">
    <property type="nucleotide sequence ID" value="NZ_JBBPCC010000013.1"/>
</dbReference>